<comment type="subcellular location">
    <subcellularLocation>
        <location evidence="1">Cell membrane</location>
        <topology evidence="1">Multi-pass membrane protein</topology>
    </subcellularLocation>
</comment>
<feature type="transmembrane region" description="Helical" evidence="8">
    <location>
        <begin position="378"/>
        <end position="400"/>
    </location>
</feature>
<feature type="transmembrane region" description="Helical" evidence="8">
    <location>
        <begin position="160"/>
        <end position="180"/>
    </location>
</feature>
<dbReference type="PRINTS" id="PR01806">
    <property type="entry name" value="VIRFACTRMVIN"/>
</dbReference>
<protein>
    <submittedName>
        <fullName evidence="9">Murein biosynthesis protein MurJ</fullName>
    </submittedName>
</protein>
<dbReference type="Pfam" id="PF03023">
    <property type="entry name" value="MurJ"/>
    <property type="match status" value="1"/>
</dbReference>
<feature type="transmembrane region" description="Helical" evidence="8">
    <location>
        <begin position="7"/>
        <end position="31"/>
    </location>
</feature>
<feature type="transmembrane region" description="Helical" evidence="8">
    <location>
        <begin position="51"/>
        <end position="69"/>
    </location>
</feature>
<dbReference type="Proteomes" id="UP000317944">
    <property type="component" value="Unassembled WGS sequence"/>
</dbReference>
<dbReference type="GO" id="GO:0009252">
    <property type="term" value="P:peptidoglycan biosynthetic process"/>
    <property type="evidence" value="ECO:0007669"/>
    <property type="project" value="UniProtKB-KW"/>
</dbReference>
<proteinExistence type="predicted"/>
<dbReference type="InterPro" id="IPR004268">
    <property type="entry name" value="MurJ"/>
</dbReference>
<evidence type="ECO:0000256" key="8">
    <source>
        <dbReference type="SAM" id="Phobius"/>
    </source>
</evidence>
<dbReference type="AlphaFoldDB" id="A0A544UH88"/>
<evidence type="ECO:0000256" key="1">
    <source>
        <dbReference type="ARBA" id="ARBA00004651"/>
    </source>
</evidence>
<feature type="transmembrane region" description="Helical" evidence="8">
    <location>
        <begin position="406"/>
        <end position="427"/>
    </location>
</feature>
<organism evidence="9 10">
    <name type="scientific">Lysinibacillus sphaericus</name>
    <name type="common">Bacillus sphaericus</name>
    <dbReference type="NCBI Taxonomy" id="1421"/>
    <lineage>
        <taxon>Bacteria</taxon>
        <taxon>Bacillati</taxon>
        <taxon>Bacillota</taxon>
        <taxon>Bacilli</taxon>
        <taxon>Bacillales</taxon>
        <taxon>Bacillaceae</taxon>
        <taxon>Lysinibacillus</taxon>
    </lineage>
</organism>
<comment type="caution">
    <text evidence="9">The sequence shown here is derived from an EMBL/GenBank/DDBJ whole genome shotgun (WGS) entry which is preliminary data.</text>
</comment>
<sequence>MNKFIKIVGAVAIINVVARVFGFLREMIIGYYYGSTHIADSIFTAYTIPNFLYLVVGGAFTTAVISIYNRETTDRALFVKQSFTIVLLTVSIMTILMLAFTNPIMEMFNQSKNKKTFSQSELDLAKNLYYWMMPSSILLVLSSWYSGLLNANQKFHLSSFAILIYNAIFLVIAVGLAYFIGPIGYGISALVSAAIMVYFLIIGYRKLDSFKVGFSFERNIASKQLWIMTLPIMLGGATIQIYALLQRVFAGMLSEGAVAAVNYASRLMQFPQAILITAVTTVIFPILSQKEAENDLTSIKSLYSKGLHYLLLLLYPVTVYSYFYAENLVQVVYERGNFDAISTAITTPVLAIFCLSMYFLAANGYITRFYYAKGDSMAPVIFSLINVFVINIAVIMLLVDKCGAEAIAWGTLVSSVTNFIMLIIYAAYKYDLKMGIFSKELQFFRSVPPMIIITIVLYFSSKFLVFDNIWITFIVGLVIFSAVVVGSYLLFGVKEVKEFSDKLKRKYLK</sequence>
<evidence type="ECO:0000256" key="2">
    <source>
        <dbReference type="ARBA" id="ARBA00022475"/>
    </source>
</evidence>
<dbReference type="OrthoDB" id="9804143at2"/>
<feature type="transmembrane region" description="Helical" evidence="8">
    <location>
        <begin position="470"/>
        <end position="491"/>
    </location>
</feature>
<feature type="transmembrane region" description="Helical" evidence="8">
    <location>
        <begin position="81"/>
        <end position="100"/>
    </location>
</feature>
<dbReference type="PANTHER" id="PTHR47019">
    <property type="entry name" value="LIPID II FLIPPASE MURJ"/>
    <property type="match status" value="1"/>
</dbReference>
<feature type="transmembrane region" description="Helical" evidence="8">
    <location>
        <begin position="447"/>
        <end position="464"/>
    </location>
</feature>
<evidence type="ECO:0000256" key="6">
    <source>
        <dbReference type="ARBA" id="ARBA00022989"/>
    </source>
</evidence>
<dbReference type="GO" id="GO:0015648">
    <property type="term" value="F:lipid-linked peptidoglycan transporter activity"/>
    <property type="evidence" value="ECO:0007669"/>
    <property type="project" value="TreeGrafter"/>
</dbReference>
<evidence type="ECO:0000313" key="10">
    <source>
        <dbReference type="Proteomes" id="UP000317944"/>
    </source>
</evidence>
<dbReference type="InterPro" id="IPR051050">
    <property type="entry name" value="Lipid_II_flippase_MurJ/MviN"/>
</dbReference>
<evidence type="ECO:0000313" key="9">
    <source>
        <dbReference type="EMBL" id="TQR32210.1"/>
    </source>
</evidence>
<keyword evidence="3 8" id="KW-0812">Transmembrane</keyword>
<dbReference type="GO" id="GO:0008360">
    <property type="term" value="P:regulation of cell shape"/>
    <property type="evidence" value="ECO:0007669"/>
    <property type="project" value="UniProtKB-KW"/>
</dbReference>
<dbReference type="GO" id="GO:0034204">
    <property type="term" value="P:lipid translocation"/>
    <property type="evidence" value="ECO:0007669"/>
    <property type="project" value="TreeGrafter"/>
</dbReference>
<feature type="transmembrane region" description="Helical" evidence="8">
    <location>
        <begin position="270"/>
        <end position="287"/>
    </location>
</feature>
<dbReference type="EMBL" id="SADV01000009">
    <property type="protein sequence ID" value="TQR32210.1"/>
    <property type="molecule type" value="Genomic_DNA"/>
</dbReference>
<keyword evidence="7 8" id="KW-0472">Membrane</keyword>
<evidence type="ECO:0000256" key="3">
    <source>
        <dbReference type="ARBA" id="ARBA00022692"/>
    </source>
</evidence>
<dbReference type="GO" id="GO:0005886">
    <property type="term" value="C:plasma membrane"/>
    <property type="evidence" value="ECO:0007669"/>
    <property type="project" value="UniProtKB-SubCell"/>
</dbReference>
<reference evidence="9 10" key="1">
    <citation type="submission" date="2018-03" db="EMBL/GenBank/DDBJ databases">
        <title>Aerobic endospore-forming bacteria genome sequencing and assembly.</title>
        <authorList>
            <person name="Cavalcante D.A."/>
            <person name="Driks A."/>
            <person name="Putonti C."/>
            <person name="De-Souza M.T."/>
        </authorList>
    </citation>
    <scope>NUCLEOTIDE SEQUENCE [LARGE SCALE GENOMIC DNA]</scope>
    <source>
        <strain evidence="9 10">SDF0037</strain>
    </source>
</reference>
<evidence type="ECO:0000256" key="7">
    <source>
        <dbReference type="ARBA" id="ARBA00023136"/>
    </source>
</evidence>
<dbReference type="PANTHER" id="PTHR47019:SF1">
    <property type="entry name" value="LIPID II FLIPPASE MURJ"/>
    <property type="match status" value="1"/>
</dbReference>
<gene>
    <name evidence="9" type="ORF">C7Y47_12860</name>
</gene>
<feature type="transmembrane region" description="Helical" evidence="8">
    <location>
        <begin position="307"/>
        <end position="325"/>
    </location>
</feature>
<name>A0A544UH88_LYSSH</name>
<keyword evidence="5" id="KW-0573">Peptidoglycan synthesis</keyword>
<evidence type="ECO:0000256" key="5">
    <source>
        <dbReference type="ARBA" id="ARBA00022984"/>
    </source>
</evidence>
<keyword evidence="4" id="KW-0133">Cell shape</keyword>
<dbReference type="RefSeq" id="WP_142509145.1">
    <property type="nucleotide sequence ID" value="NZ_SADV01000009.1"/>
</dbReference>
<feature type="transmembrane region" description="Helical" evidence="8">
    <location>
        <begin position="225"/>
        <end position="245"/>
    </location>
</feature>
<feature type="transmembrane region" description="Helical" evidence="8">
    <location>
        <begin position="128"/>
        <end position="148"/>
    </location>
</feature>
<evidence type="ECO:0000256" key="4">
    <source>
        <dbReference type="ARBA" id="ARBA00022960"/>
    </source>
</evidence>
<keyword evidence="6 8" id="KW-1133">Transmembrane helix</keyword>
<feature type="transmembrane region" description="Helical" evidence="8">
    <location>
        <begin position="345"/>
        <end position="366"/>
    </location>
</feature>
<accession>A0A544UH88</accession>
<keyword evidence="2" id="KW-1003">Cell membrane</keyword>
<feature type="transmembrane region" description="Helical" evidence="8">
    <location>
        <begin position="186"/>
        <end position="204"/>
    </location>
</feature>